<organism evidence="3 4">
    <name type="scientific">Punica granatum</name>
    <name type="common">Pomegranate</name>
    <dbReference type="NCBI Taxonomy" id="22663"/>
    <lineage>
        <taxon>Eukaryota</taxon>
        <taxon>Viridiplantae</taxon>
        <taxon>Streptophyta</taxon>
        <taxon>Embryophyta</taxon>
        <taxon>Tracheophyta</taxon>
        <taxon>Spermatophyta</taxon>
        <taxon>Magnoliopsida</taxon>
        <taxon>eudicotyledons</taxon>
        <taxon>Gunneridae</taxon>
        <taxon>Pentapetalae</taxon>
        <taxon>rosids</taxon>
        <taxon>malvids</taxon>
        <taxon>Myrtales</taxon>
        <taxon>Lythraceae</taxon>
        <taxon>Punica</taxon>
    </lineage>
</organism>
<evidence type="ECO:0000313" key="4">
    <source>
        <dbReference type="Proteomes" id="UP000233551"/>
    </source>
</evidence>
<evidence type="ECO:0000313" key="3">
    <source>
        <dbReference type="EMBL" id="PKI67841.1"/>
    </source>
</evidence>
<protein>
    <submittedName>
        <fullName evidence="3">Uncharacterized protein</fullName>
    </submittedName>
</protein>
<gene>
    <name evidence="3" type="ORF">CRG98_011740</name>
</gene>
<sequence length="334" mass="36440">MDFPEVYVQWINSCITSPYYSVAVNGSLAGYSHGGRGVRQAFNKLSAHRFNPEKIELFSGGLATASIANFLSLIGFEEGCIPMRYLGLPLVSDGPHGRVQTGMRKLRGDHLENSVANVVSSSFQNGVRGATTKIHVDDLASCCGHRRGCRSFIEAIDEASRGEESELWNVEGRVHVAVTESASHEAVKGLSFMEDCILCIQTHPSRPSHSHRFPIASPTNTMMISLARNQSIRSKLTSSLSASAPLLFQPPQTRKNRQKKSAEKGNASNCIELELDGGGKSMKTKPVPVPSPFVSSSHRWRQVIVSGRNRCLIILFSGVSSLFSLISTAFLTYL</sequence>
<dbReference type="AlphaFoldDB" id="A0A2I0KH95"/>
<comment type="caution">
    <text evidence="3">The sequence shown here is derived from an EMBL/GenBank/DDBJ whole genome shotgun (WGS) entry which is preliminary data.</text>
</comment>
<feature type="region of interest" description="Disordered" evidence="1">
    <location>
        <begin position="247"/>
        <end position="266"/>
    </location>
</feature>
<dbReference type="Proteomes" id="UP000233551">
    <property type="component" value="Unassembled WGS sequence"/>
</dbReference>
<name>A0A2I0KH95_PUNGR</name>
<keyword evidence="2" id="KW-1133">Transmembrane helix</keyword>
<keyword evidence="4" id="KW-1185">Reference proteome</keyword>
<dbReference type="EMBL" id="PGOL01000580">
    <property type="protein sequence ID" value="PKI67841.1"/>
    <property type="molecule type" value="Genomic_DNA"/>
</dbReference>
<accession>A0A2I0KH95</accession>
<proteinExistence type="predicted"/>
<evidence type="ECO:0000256" key="1">
    <source>
        <dbReference type="SAM" id="MobiDB-lite"/>
    </source>
</evidence>
<keyword evidence="2" id="KW-0812">Transmembrane</keyword>
<feature type="transmembrane region" description="Helical" evidence="2">
    <location>
        <begin position="311"/>
        <end position="333"/>
    </location>
</feature>
<reference evidence="3 4" key="1">
    <citation type="submission" date="2017-11" db="EMBL/GenBank/DDBJ databases">
        <title>De-novo sequencing of pomegranate (Punica granatum L.) genome.</title>
        <authorList>
            <person name="Akparov Z."/>
            <person name="Amiraslanov A."/>
            <person name="Hajiyeva S."/>
            <person name="Abbasov M."/>
            <person name="Kaur K."/>
            <person name="Hamwieh A."/>
            <person name="Solovyev V."/>
            <person name="Salamov A."/>
            <person name="Braich B."/>
            <person name="Kosarev P."/>
            <person name="Mahmoud A."/>
            <person name="Hajiyev E."/>
            <person name="Babayeva S."/>
            <person name="Izzatullayeva V."/>
            <person name="Mammadov A."/>
            <person name="Mammadov A."/>
            <person name="Sharifova S."/>
            <person name="Ojaghi J."/>
            <person name="Eynullazada K."/>
            <person name="Bayramov B."/>
            <person name="Abdulazimova A."/>
            <person name="Shahmuradov I."/>
        </authorList>
    </citation>
    <scope>NUCLEOTIDE SEQUENCE [LARGE SCALE GENOMIC DNA]</scope>
    <source>
        <strain evidence="4">cv. AG2017</strain>
        <tissue evidence="3">Leaf</tissue>
    </source>
</reference>
<keyword evidence="2" id="KW-0472">Membrane</keyword>
<evidence type="ECO:0000256" key="2">
    <source>
        <dbReference type="SAM" id="Phobius"/>
    </source>
</evidence>